<reference evidence="1" key="1">
    <citation type="submission" date="2016-02" db="EMBL/GenBank/DDBJ databases">
        <title>Genome sequence of Bacillus trypoxylicola KCTC 13244(T).</title>
        <authorList>
            <person name="Jeong H."/>
            <person name="Park S.-H."/>
            <person name="Choi S.-K."/>
        </authorList>
    </citation>
    <scope>NUCLEOTIDE SEQUENCE [LARGE SCALE GENOMIC DNA]</scope>
    <source>
        <strain evidence="1">KCTC 13244</strain>
    </source>
</reference>
<keyword evidence="2" id="KW-1185">Reference proteome</keyword>
<organism evidence="1 2">
    <name type="scientific">Alkalihalobacillus trypoxylicola</name>
    <dbReference type="NCBI Taxonomy" id="519424"/>
    <lineage>
        <taxon>Bacteria</taxon>
        <taxon>Bacillati</taxon>
        <taxon>Bacillota</taxon>
        <taxon>Bacilli</taxon>
        <taxon>Bacillales</taxon>
        <taxon>Bacillaceae</taxon>
        <taxon>Alkalihalobacillus</taxon>
    </lineage>
</organism>
<evidence type="ECO:0000313" key="2">
    <source>
        <dbReference type="Proteomes" id="UP000075806"/>
    </source>
</evidence>
<protein>
    <submittedName>
        <fullName evidence="1">Uncharacterized protein</fullName>
    </submittedName>
</protein>
<comment type="caution">
    <text evidence="1">The sequence shown here is derived from an EMBL/GenBank/DDBJ whole genome shotgun (WGS) entry which is preliminary data.</text>
</comment>
<proteinExistence type="predicted"/>
<dbReference type="AlphaFoldDB" id="A0A161P9K4"/>
<dbReference type="EMBL" id="LTAO01000034">
    <property type="protein sequence ID" value="KYG28244.1"/>
    <property type="molecule type" value="Genomic_DNA"/>
</dbReference>
<accession>A0A161P9K4</accession>
<evidence type="ECO:0000313" key="1">
    <source>
        <dbReference type="EMBL" id="KYG28244.1"/>
    </source>
</evidence>
<name>A0A161P9K4_9BACI</name>
<sequence length="67" mass="7749">MGKHLPIVKIKNLIGRFSLKVRNDEMDSKFFEKFFLDKLALLFIIRRGSLFVSSPIKVRSCIDIHAA</sequence>
<dbReference type="Proteomes" id="UP000075806">
    <property type="component" value="Unassembled WGS sequence"/>
</dbReference>
<gene>
    <name evidence="1" type="ORF">AZF04_10115</name>
</gene>